<dbReference type="CDD" id="cd07377">
    <property type="entry name" value="WHTH_GntR"/>
    <property type="match status" value="1"/>
</dbReference>
<proteinExistence type="predicted"/>
<dbReference type="InterPro" id="IPR036388">
    <property type="entry name" value="WH-like_DNA-bd_sf"/>
</dbReference>
<keyword evidence="6" id="KW-1185">Reference proteome</keyword>
<dbReference type="GO" id="GO:0003700">
    <property type="term" value="F:DNA-binding transcription factor activity"/>
    <property type="evidence" value="ECO:0007669"/>
    <property type="project" value="InterPro"/>
</dbReference>
<reference evidence="5 6" key="1">
    <citation type="submission" date="2020-08" db="EMBL/GenBank/DDBJ databases">
        <title>Functional genomics of gut bacteria from endangered species of beetles.</title>
        <authorList>
            <person name="Carlos-Shanley C."/>
        </authorList>
    </citation>
    <scope>NUCLEOTIDE SEQUENCE [LARGE SCALE GENOMIC DNA]</scope>
    <source>
        <strain evidence="5 6">S00224</strain>
    </source>
</reference>
<dbReference type="RefSeq" id="WP_184168842.1">
    <property type="nucleotide sequence ID" value="NZ_JACHLN010000003.1"/>
</dbReference>
<dbReference type="SUPFAM" id="SSF46785">
    <property type="entry name" value="Winged helix' DNA-binding domain"/>
    <property type="match status" value="1"/>
</dbReference>
<dbReference type="Proteomes" id="UP000575241">
    <property type="component" value="Unassembled WGS sequence"/>
</dbReference>
<comment type="caution">
    <text evidence="5">The sequence shown here is derived from an EMBL/GenBank/DDBJ whole genome shotgun (WGS) entry which is preliminary data.</text>
</comment>
<dbReference type="PANTHER" id="PTHR38445:SF9">
    <property type="entry name" value="HTH-TYPE TRANSCRIPTIONAL REPRESSOR YTRA"/>
    <property type="match status" value="1"/>
</dbReference>
<evidence type="ECO:0000256" key="2">
    <source>
        <dbReference type="ARBA" id="ARBA00023125"/>
    </source>
</evidence>
<evidence type="ECO:0000313" key="5">
    <source>
        <dbReference type="EMBL" id="MBB4840374.1"/>
    </source>
</evidence>
<dbReference type="AlphaFoldDB" id="A0A7W7K3G9"/>
<evidence type="ECO:0000256" key="1">
    <source>
        <dbReference type="ARBA" id="ARBA00023015"/>
    </source>
</evidence>
<gene>
    <name evidence="5" type="ORF">HNP52_003466</name>
</gene>
<dbReference type="InterPro" id="IPR036390">
    <property type="entry name" value="WH_DNA-bd_sf"/>
</dbReference>
<dbReference type="PROSITE" id="PS50949">
    <property type="entry name" value="HTH_GNTR"/>
    <property type="match status" value="1"/>
</dbReference>
<evidence type="ECO:0000259" key="4">
    <source>
        <dbReference type="PROSITE" id="PS50949"/>
    </source>
</evidence>
<dbReference type="EMBL" id="JACHLN010000003">
    <property type="protein sequence ID" value="MBB4840374.1"/>
    <property type="molecule type" value="Genomic_DNA"/>
</dbReference>
<organism evidence="5 6">
    <name type="scientific">Sphingomonas kyeonggiensis</name>
    <dbReference type="NCBI Taxonomy" id="1268553"/>
    <lineage>
        <taxon>Bacteria</taxon>
        <taxon>Pseudomonadati</taxon>
        <taxon>Pseudomonadota</taxon>
        <taxon>Alphaproteobacteria</taxon>
        <taxon>Sphingomonadales</taxon>
        <taxon>Sphingomonadaceae</taxon>
        <taxon>Sphingomonas</taxon>
    </lineage>
</organism>
<evidence type="ECO:0000313" key="6">
    <source>
        <dbReference type="Proteomes" id="UP000575241"/>
    </source>
</evidence>
<dbReference type="GO" id="GO:0003677">
    <property type="term" value="F:DNA binding"/>
    <property type="evidence" value="ECO:0007669"/>
    <property type="project" value="UniProtKB-KW"/>
</dbReference>
<evidence type="ECO:0000256" key="3">
    <source>
        <dbReference type="ARBA" id="ARBA00023163"/>
    </source>
</evidence>
<name>A0A7W7K3G9_9SPHN</name>
<dbReference type="InterPro" id="IPR000524">
    <property type="entry name" value="Tscrpt_reg_HTH_GntR"/>
</dbReference>
<dbReference type="SMART" id="SM00345">
    <property type="entry name" value="HTH_GNTR"/>
    <property type="match status" value="1"/>
</dbReference>
<keyword evidence="2" id="KW-0238">DNA-binding</keyword>
<dbReference type="Gene3D" id="1.10.10.10">
    <property type="entry name" value="Winged helix-like DNA-binding domain superfamily/Winged helix DNA-binding domain"/>
    <property type="match status" value="1"/>
</dbReference>
<feature type="domain" description="HTH gntR-type" evidence="4">
    <location>
        <begin position="17"/>
        <end position="85"/>
    </location>
</feature>
<accession>A0A7W7K3G9</accession>
<protein>
    <submittedName>
        <fullName evidence="5">GntR family transcriptional regulator</fullName>
    </submittedName>
</protein>
<sequence length="136" mass="14545">MSRTAPLAITIATGDSRPIVRQIIDAIRRQISTGDLSVGDKLPSVRGLAQQLAINPNTVSKSYAQLTAEGWLESRAGLGLFVAARRDQLSAAERERRLGEAVDRFVGEVIAIRYPADEAVAAVADAFDALTLVRSA</sequence>
<dbReference type="Pfam" id="PF00392">
    <property type="entry name" value="GntR"/>
    <property type="match status" value="1"/>
</dbReference>
<keyword evidence="1" id="KW-0805">Transcription regulation</keyword>
<keyword evidence="3" id="KW-0804">Transcription</keyword>
<dbReference type="PANTHER" id="PTHR38445">
    <property type="entry name" value="HTH-TYPE TRANSCRIPTIONAL REPRESSOR YTRA"/>
    <property type="match status" value="1"/>
</dbReference>